<evidence type="ECO:0008006" key="3">
    <source>
        <dbReference type="Google" id="ProtNLM"/>
    </source>
</evidence>
<comment type="caution">
    <text evidence="1">The sequence shown here is derived from an EMBL/GenBank/DDBJ whole genome shotgun (WGS) entry which is preliminary data.</text>
</comment>
<dbReference type="EMBL" id="JADZGI010000002">
    <property type="protein sequence ID" value="MBH0114332.1"/>
    <property type="molecule type" value="Genomic_DNA"/>
</dbReference>
<gene>
    <name evidence="1" type="ORF">I5E68_15410</name>
</gene>
<protein>
    <recommendedName>
        <fullName evidence="3">Glycosyltransferase</fullName>
    </recommendedName>
</protein>
<dbReference type="SUPFAM" id="SSF53448">
    <property type="entry name" value="Nucleotide-diphospho-sugar transferases"/>
    <property type="match status" value="1"/>
</dbReference>
<dbReference type="Proteomes" id="UP000617634">
    <property type="component" value="Unassembled WGS sequence"/>
</dbReference>
<dbReference type="AlphaFoldDB" id="A0A931HEG7"/>
<proteinExistence type="predicted"/>
<organism evidence="1 2">
    <name type="scientific">Novosphingobium aureum</name>
    <dbReference type="NCBI Taxonomy" id="2792964"/>
    <lineage>
        <taxon>Bacteria</taxon>
        <taxon>Pseudomonadati</taxon>
        <taxon>Pseudomonadota</taxon>
        <taxon>Alphaproteobacteria</taxon>
        <taxon>Sphingomonadales</taxon>
        <taxon>Sphingomonadaceae</taxon>
        <taxon>Novosphingobium</taxon>
    </lineage>
</organism>
<keyword evidence="2" id="KW-1185">Reference proteome</keyword>
<reference evidence="1" key="1">
    <citation type="submission" date="2020-11" db="EMBL/GenBank/DDBJ databases">
        <title>Novosphingobium aureum sp. nov., a marine bacterium isolated from sediment of a salt flat.</title>
        <authorList>
            <person name="Yoo Y."/>
            <person name="Kim J.-J."/>
        </authorList>
    </citation>
    <scope>NUCLEOTIDE SEQUENCE</scope>
    <source>
        <strain evidence="1">YJ-S2-02</strain>
    </source>
</reference>
<dbReference type="InterPro" id="IPR029044">
    <property type="entry name" value="Nucleotide-diphossugar_trans"/>
</dbReference>
<dbReference type="RefSeq" id="WP_197165538.1">
    <property type="nucleotide sequence ID" value="NZ_JADZGI010000002.1"/>
</dbReference>
<dbReference type="Gene3D" id="3.90.550.10">
    <property type="entry name" value="Spore Coat Polysaccharide Biosynthesis Protein SpsA, Chain A"/>
    <property type="match status" value="1"/>
</dbReference>
<evidence type="ECO:0000313" key="1">
    <source>
        <dbReference type="EMBL" id="MBH0114332.1"/>
    </source>
</evidence>
<sequence>MPTSPERSLAYVACINNDTILEQCLLRSECVAPGSLIEKRGYDSASRAFNEELVGGTADVYIFVHQDVYFPKGWEQRLHAIIDQIEATDPDWAVIGLTGKARDGSQVGNVWSSGQQKVIGRGGFAPAPATSVDELTIIVRTASGVTFDDNFDGFHMYGTDIVLTARAAGKTSYIVDAPVIHNSQPLRTYMGSYLEAYLFMRRKWWDVLPVESSCSTISKTMLGHIKLIVMLWIERKIRPLQLPPYRDAQVIARQIGLES</sequence>
<name>A0A931HEG7_9SPHN</name>
<accession>A0A931HEG7</accession>
<evidence type="ECO:0000313" key="2">
    <source>
        <dbReference type="Proteomes" id="UP000617634"/>
    </source>
</evidence>